<dbReference type="Pfam" id="PF07238">
    <property type="entry name" value="PilZ"/>
    <property type="match status" value="1"/>
</dbReference>
<sequence>MEPQERRIDQRNHSYAKAFLPDHNAIGYIRDISTGGFRIEALGDPGIPEKVEVTAVFIPNEEMRFPPFTLRGRVEWRHENPPTTSLGIAVTRYVSPGSARLFRRFRKIWKRLAT</sequence>
<dbReference type="AlphaFoldDB" id="E1R1T7"/>
<feature type="domain" description="PilZ" evidence="1">
    <location>
        <begin position="16"/>
        <end position="103"/>
    </location>
</feature>
<dbReference type="EMBL" id="CP002116">
    <property type="protein sequence ID" value="ADK81463.1"/>
    <property type="molecule type" value="Genomic_DNA"/>
</dbReference>
<dbReference type="OrthoDB" id="370163at2"/>
<evidence type="ECO:0000259" key="1">
    <source>
        <dbReference type="Pfam" id="PF07238"/>
    </source>
</evidence>
<gene>
    <name evidence="2" type="ordered locus">Spirs_2348</name>
</gene>
<dbReference type="STRING" id="573413.Spirs_2348"/>
<dbReference type="Proteomes" id="UP000002318">
    <property type="component" value="Chromosome"/>
</dbReference>
<dbReference type="RefSeq" id="WP_013254926.1">
    <property type="nucleotide sequence ID" value="NC_014364.1"/>
</dbReference>
<evidence type="ECO:0000313" key="2">
    <source>
        <dbReference type="EMBL" id="ADK81463.1"/>
    </source>
</evidence>
<dbReference type="SUPFAM" id="SSF141371">
    <property type="entry name" value="PilZ domain-like"/>
    <property type="match status" value="1"/>
</dbReference>
<dbReference type="InterPro" id="IPR009875">
    <property type="entry name" value="PilZ_domain"/>
</dbReference>
<protein>
    <recommendedName>
        <fullName evidence="1">PilZ domain-containing protein</fullName>
    </recommendedName>
</protein>
<reference evidence="2 3" key="1">
    <citation type="journal article" date="2010" name="Stand. Genomic Sci.">
        <title>Complete genome sequence of Spirochaeta smaragdinae type strain (SEBR 4228).</title>
        <authorList>
            <person name="Mavromatis K."/>
            <person name="Yasawong M."/>
            <person name="Chertkov O."/>
            <person name="Lapidus A."/>
            <person name="Lucas S."/>
            <person name="Nolan M."/>
            <person name="Del Rio T.G."/>
            <person name="Tice H."/>
            <person name="Cheng J.F."/>
            <person name="Pitluck S."/>
            <person name="Liolios K."/>
            <person name="Ivanova N."/>
            <person name="Tapia R."/>
            <person name="Han C."/>
            <person name="Bruce D."/>
            <person name="Goodwin L."/>
            <person name="Pati A."/>
            <person name="Chen A."/>
            <person name="Palaniappan K."/>
            <person name="Land M."/>
            <person name="Hauser L."/>
            <person name="Chang Y.J."/>
            <person name="Jeffries C.D."/>
            <person name="Detter J.C."/>
            <person name="Rohde M."/>
            <person name="Brambilla E."/>
            <person name="Spring S."/>
            <person name="Goker M."/>
            <person name="Sikorski J."/>
            <person name="Woyke T."/>
            <person name="Bristow J."/>
            <person name="Eisen J.A."/>
            <person name="Markowitz V."/>
            <person name="Hugenholtz P."/>
            <person name="Klenk H.P."/>
            <person name="Kyrpides N.C."/>
        </authorList>
    </citation>
    <scope>NUCLEOTIDE SEQUENCE [LARGE SCALE GENOMIC DNA]</scope>
    <source>
        <strain evidence="3">DSM 11293 / JCM 15392 / SEBR 4228</strain>
    </source>
</reference>
<dbReference type="HOGENOM" id="CLU_2119592_0_0_12"/>
<name>E1R1T7_SEDSS</name>
<keyword evidence="3" id="KW-1185">Reference proteome</keyword>
<organism evidence="2 3">
    <name type="scientific">Sediminispirochaeta smaragdinae (strain DSM 11293 / JCM 15392 / SEBR 4228)</name>
    <name type="common">Spirochaeta smaragdinae</name>
    <dbReference type="NCBI Taxonomy" id="573413"/>
    <lineage>
        <taxon>Bacteria</taxon>
        <taxon>Pseudomonadati</taxon>
        <taxon>Spirochaetota</taxon>
        <taxon>Spirochaetia</taxon>
        <taxon>Spirochaetales</taxon>
        <taxon>Spirochaetaceae</taxon>
        <taxon>Sediminispirochaeta</taxon>
    </lineage>
</organism>
<evidence type="ECO:0000313" key="3">
    <source>
        <dbReference type="Proteomes" id="UP000002318"/>
    </source>
</evidence>
<dbReference type="GO" id="GO:0035438">
    <property type="term" value="F:cyclic-di-GMP binding"/>
    <property type="evidence" value="ECO:0007669"/>
    <property type="project" value="InterPro"/>
</dbReference>
<accession>E1R1T7</accession>
<dbReference type="KEGG" id="ssm:Spirs_2348"/>
<proteinExistence type="predicted"/>